<reference evidence="2 3" key="1">
    <citation type="submission" date="2023-01" db="EMBL/GenBank/DDBJ databases">
        <title>Analysis of 21 Apiospora genomes using comparative genomics revels a genus with tremendous synthesis potential of carbohydrate active enzymes and secondary metabolites.</title>
        <authorList>
            <person name="Sorensen T."/>
        </authorList>
    </citation>
    <scope>NUCLEOTIDE SEQUENCE [LARGE SCALE GENOMIC DNA]</scope>
    <source>
        <strain evidence="2 3">CBS 135458</strain>
    </source>
</reference>
<proteinExistence type="predicted"/>
<dbReference type="GeneID" id="92086943"/>
<feature type="region of interest" description="Disordered" evidence="1">
    <location>
        <begin position="1"/>
        <end position="29"/>
    </location>
</feature>
<keyword evidence="3" id="KW-1185">Reference proteome</keyword>
<name>A0ABR1WWM8_9PEZI</name>
<comment type="caution">
    <text evidence="2">The sequence shown here is derived from an EMBL/GenBank/DDBJ whole genome shotgun (WGS) entry which is preliminary data.</text>
</comment>
<dbReference type="EMBL" id="JAQQWL010000002">
    <property type="protein sequence ID" value="KAK8087497.1"/>
    <property type="molecule type" value="Genomic_DNA"/>
</dbReference>
<gene>
    <name evidence="2" type="ORF">PG994_002471</name>
</gene>
<dbReference type="Proteomes" id="UP001480595">
    <property type="component" value="Unassembled WGS sequence"/>
</dbReference>
<evidence type="ECO:0000256" key="1">
    <source>
        <dbReference type="SAM" id="MobiDB-lite"/>
    </source>
</evidence>
<protein>
    <recommendedName>
        <fullName evidence="4">Ubiquitinyl hydrolase 1</fullName>
    </recommendedName>
</protein>
<dbReference type="RefSeq" id="XP_066722021.1">
    <property type="nucleotide sequence ID" value="XM_066853880.1"/>
</dbReference>
<evidence type="ECO:0000313" key="3">
    <source>
        <dbReference type="Proteomes" id="UP001480595"/>
    </source>
</evidence>
<evidence type="ECO:0000313" key="2">
    <source>
        <dbReference type="EMBL" id="KAK8087497.1"/>
    </source>
</evidence>
<accession>A0ABR1WWM8</accession>
<sequence length="247" mass="28113">MSVPQSQPLPVRPRDSTPEEGGEVGEKEAKEGYCHDIAVAAITSLLAHAAELYDKVELEKLQENGIYTNGLTDRVLELMRHIPYFTQNLPDLMVDTHPAHHLGNFTSCFTESPVSDEEKEAARKRIVEASEDLDQAVPPHMLVFTTVRRHRCYSILIDTKRGAVHFWDREASGFPTEQPGDLDGDPDLDDDEVEADGARKSWKLAPVYRIQTFFDLWKRELFMVKSNFIKFMRQEQSAISRNANLVQ</sequence>
<evidence type="ECO:0008006" key="4">
    <source>
        <dbReference type="Google" id="ProtNLM"/>
    </source>
</evidence>
<organism evidence="2 3">
    <name type="scientific">Apiospora phragmitis</name>
    <dbReference type="NCBI Taxonomy" id="2905665"/>
    <lineage>
        <taxon>Eukaryota</taxon>
        <taxon>Fungi</taxon>
        <taxon>Dikarya</taxon>
        <taxon>Ascomycota</taxon>
        <taxon>Pezizomycotina</taxon>
        <taxon>Sordariomycetes</taxon>
        <taxon>Xylariomycetidae</taxon>
        <taxon>Amphisphaeriales</taxon>
        <taxon>Apiosporaceae</taxon>
        <taxon>Apiospora</taxon>
    </lineage>
</organism>